<dbReference type="UniPathway" id="UPA00049">
    <property type="reaction ID" value="UER00061"/>
</dbReference>
<evidence type="ECO:0000256" key="6">
    <source>
        <dbReference type="ARBA" id="ARBA00022842"/>
    </source>
</evidence>
<comment type="similarity">
    <text evidence="2 15">Belongs to the IlvD/Edd family.</text>
</comment>
<dbReference type="GO" id="GO:0009099">
    <property type="term" value="P:L-valine biosynthetic process"/>
    <property type="evidence" value="ECO:0007669"/>
    <property type="project" value="UniProtKB-UniRule"/>
</dbReference>
<keyword evidence="8 15" id="KW-0411">Iron-sulfur</keyword>
<protein>
    <recommendedName>
        <fullName evidence="14 15">Dihydroxy-acid dehydratase</fullName>
        <shortName evidence="15">DAD</shortName>
        <ecNumber evidence="14 15">4.2.1.9</ecNumber>
    </recommendedName>
</protein>
<keyword evidence="5 15" id="KW-0479">Metal-binding</keyword>
<comment type="catalytic activity">
    <reaction evidence="15">
        <text>(2R,3R)-2,3-dihydroxy-3-methylpentanoate = (S)-3-methyl-2-oxopentanoate + H2O</text>
        <dbReference type="Rhea" id="RHEA:27694"/>
        <dbReference type="ChEBI" id="CHEBI:15377"/>
        <dbReference type="ChEBI" id="CHEBI:35146"/>
        <dbReference type="ChEBI" id="CHEBI:49258"/>
        <dbReference type="EC" id="4.2.1.9"/>
    </reaction>
</comment>
<evidence type="ECO:0000256" key="4">
    <source>
        <dbReference type="ARBA" id="ARBA00022714"/>
    </source>
</evidence>
<sequence length="567" mass="60761">MELNLRRFIQEGINLLSENAKSGMERAPHRSLLRANGLSDREINKPWVGVVNSFNEIIPGHNHLRKITDAVKQGVIEGGGTPFEFPTIGVCDGIAMNHQGMKYSLPSRELIADSIEIMAKGHQFDALVMVPNCDKIVPGMLMAAGRLNIPTVIVSGGPMMAGHWKGKRVDLKTVFEGVGAVAAGKMEEEELRDLELYACPGSGSCSGMFTANTMNCITEALGMGLPGNGTIPAVMGSRIALARKAGLQVMELLEKDIRPRDIIVRESVENAIAVDMALGGSTNTVLHIPAVAHAAGVEIDLNLFDRISRQIPHLCSMSPGGEHFIEDLYYAGGIQAVMKVLAEADKLNLDLITVTGTDLRANLAEAEVKDEEVIRPYNNPYHQEGGLAILKGNLAPRGSVVKQSAVADEMMQHTGPARVFDSEEEANELIMAGKIVEGDVVVIRYEGPQGGPGMREMLSPTSALAGMGLDKSVALLTDGRFSGASRGSSIGHISPEAASKGPIAAVKEGDIIEIDIPARSLNLKISDEELKERIANLKEVKSKVEDGYLVRYSESVDSADTGAVFKR</sequence>
<evidence type="ECO:0000256" key="7">
    <source>
        <dbReference type="ARBA" id="ARBA00023004"/>
    </source>
</evidence>
<evidence type="ECO:0000256" key="10">
    <source>
        <dbReference type="ARBA" id="ARBA00023304"/>
    </source>
</evidence>
<comment type="catalytic activity">
    <reaction evidence="11">
        <text>(2R)-2,3-dihydroxy-3-methylbutanoate = 3-methyl-2-oxobutanoate + H2O</text>
        <dbReference type="Rhea" id="RHEA:24809"/>
        <dbReference type="ChEBI" id="CHEBI:11851"/>
        <dbReference type="ChEBI" id="CHEBI:15377"/>
        <dbReference type="ChEBI" id="CHEBI:49072"/>
        <dbReference type="EC" id="4.2.1.9"/>
    </reaction>
    <physiologicalReaction direction="left-to-right" evidence="11">
        <dbReference type="Rhea" id="RHEA:24810"/>
    </physiologicalReaction>
</comment>
<organism evidence="18 19">
    <name type="scientific">Iocasia fonsfrigidae</name>
    <dbReference type="NCBI Taxonomy" id="2682810"/>
    <lineage>
        <taxon>Bacteria</taxon>
        <taxon>Bacillati</taxon>
        <taxon>Bacillota</taxon>
        <taxon>Clostridia</taxon>
        <taxon>Halanaerobiales</taxon>
        <taxon>Halanaerobiaceae</taxon>
        <taxon>Iocasia</taxon>
    </lineage>
</organism>
<keyword evidence="10 15" id="KW-0100">Branched-chain amino acid biosynthesis</keyword>
<comment type="caution">
    <text evidence="15">Lacks conserved residue(s) required for the propagation of feature annotation.</text>
</comment>
<dbReference type="InterPro" id="IPR020558">
    <property type="entry name" value="DiOHA_6PGluconate_deHydtase_CS"/>
</dbReference>
<keyword evidence="7 15" id="KW-0408">Iron</keyword>
<dbReference type="Gene3D" id="3.50.30.80">
    <property type="entry name" value="IlvD/EDD C-terminal domain-like"/>
    <property type="match status" value="1"/>
</dbReference>
<feature type="active site" description="Proton acceptor" evidence="15">
    <location>
        <position position="482"/>
    </location>
</feature>
<dbReference type="FunFam" id="3.50.30.80:FF:000001">
    <property type="entry name" value="Dihydroxy-acid dehydratase"/>
    <property type="match status" value="1"/>
</dbReference>
<keyword evidence="19" id="KW-1185">Reference proteome</keyword>
<keyword evidence="6 15" id="KW-0460">Magnesium</keyword>
<dbReference type="GO" id="GO:0051537">
    <property type="term" value="F:2 iron, 2 sulfur cluster binding"/>
    <property type="evidence" value="ECO:0007669"/>
    <property type="project" value="UniProtKB-UniRule"/>
</dbReference>
<dbReference type="Pfam" id="PF00920">
    <property type="entry name" value="ILVD_EDD_N"/>
    <property type="match status" value="1"/>
</dbReference>
<evidence type="ECO:0000256" key="2">
    <source>
        <dbReference type="ARBA" id="ARBA00006486"/>
    </source>
</evidence>
<feature type="binding site" evidence="15">
    <location>
        <position position="134"/>
    </location>
    <ligand>
        <name>Mg(2+)</name>
        <dbReference type="ChEBI" id="CHEBI:18420"/>
    </ligand>
</feature>
<keyword evidence="4 15" id="KW-0001">2Fe-2S</keyword>
<dbReference type="RefSeq" id="WP_407929615.1">
    <property type="nucleotide sequence ID" value="NZ_CP046640.1"/>
</dbReference>
<evidence type="ECO:0000256" key="8">
    <source>
        <dbReference type="ARBA" id="ARBA00023014"/>
    </source>
</evidence>
<accession>A0A8A7K6F6</accession>
<name>A0A8A7K6F6_9FIRM</name>
<evidence type="ECO:0000259" key="17">
    <source>
        <dbReference type="Pfam" id="PF24877"/>
    </source>
</evidence>
<evidence type="ECO:0000256" key="13">
    <source>
        <dbReference type="ARBA" id="ARBA00029437"/>
    </source>
</evidence>
<evidence type="ECO:0000256" key="12">
    <source>
        <dbReference type="ARBA" id="ARBA00029436"/>
    </source>
</evidence>
<dbReference type="KEGG" id="ifn:GM661_04860"/>
<dbReference type="NCBIfam" id="TIGR00110">
    <property type="entry name" value="ilvD"/>
    <property type="match status" value="1"/>
</dbReference>
<comment type="pathway">
    <text evidence="12 15">Amino-acid biosynthesis; L-valine biosynthesis; L-valine from pyruvate: step 3/4.</text>
</comment>
<feature type="binding site" evidence="15">
    <location>
        <position position="92"/>
    </location>
    <ligand>
        <name>Mg(2+)</name>
        <dbReference type="ChEBI" id="CHEBI:18420"/>
    </ligand>
</feature>
<dbReference type="HAMAP" id="MF_00012">
    <property type="entry name" value="IlvD"/>
    <property type="match status" value="1"/>
</dbReference>
<evidence type="ECO:0000256" key="5">
    <source>
        <dbReference type="ARBA" id="ARBA00022723"/>
    </source>
</evidence>
<evidence type="ECO:0000256" key="1">
    <source>
        <dbReference type="ARBA" id="ARBA00001946"/>
    </source>
</evidence>
<dbReference type="Proteomes" id="UP000665020">
    <property type="component" value="Chromosome"/>
</dbReference>
<dbReference type="PROSITE" id="PS00886">
    <property type="entry name" value="ILVD_EDD_1"/>
    <property type="match status" value="1"/>
</dbReference>
<comment type="function">
    <text evidence="15">Functions in the biosynthesis of branched-chain amino acids. Catalyzes the dehydration of (2R,3R)-2,3-dihydroxy-3-methylpentanoate (2,3-dihydroxy-3-methylvalerate) into 2-oxo-3-methylpentanoate (2-oxo-3-methylvalerate) and of (2R)-2,3-dihydroxy-3-methylbutanoate (2,3-dihydroxyisovalerate) into 2-oxo-3-methylbutanoate (2-oxoisovalerate), the penultimate precursor to L-isoleucine and L-valine, respectively.</text>
</comment>
<feature type="domain" description="Dihydroxy-acid/6-phosphogluconate dehydratase N-terminal" evidence="16">
    <location>
        <begin position="45"/>
        <end position="361"/>
    </location>
</feature>
<dbReference type="GO" id="GO:0004160">
    <property type="term" value="F:dihydroxy-acid dehydratase activity"/>
    <property type="evidence" value="ECO:0007669"/>
    <property type="project" value="UniProtKB-UniRule"/>
</dbReference>
<dbReference type="Pfam" id="PF24877">
    <property type="entry name" value="ILV_EDD_C"/>
    <property type="match status" value="1"/>
</dbReference>
<dbReference type="PROSITE" id="PS00887">
    <property type="entry name" value="ILVD_EDD_2"/>
    <property type="match status" value="1"/>
</dbReference>
<gene>
    <name evidence="15 18" type="primary">ilvD</name>
    <name evidence="18" type="ORF">GM661_04860</name>
</gene>
<comment type="cofactor">
    <cofactor evidence="1 15">
        <name>Mg(2+)</name>
        <dbReference type="ChEBI" id="CHEBI:18420"/>
    </cofactor>
</comment>
<dbReference type="NCBIfam" id="NF002068">
    <property type="entry name" value="PRK00911.1"/>
    <property type="match status" value="1"/>
</dbReference>
<dbReference type="UniPathway" id="UPA00047">
    <property type="reaction ID" value="UER00057"/>
</dbReference>
<dbReference type="InterPro" id="IPR000581">
    <property type="entry name" value="ILV_EDD_N"/>
</dbReference>
<dbReference type="PANTHER" id="PTHR43661:SF3">
    <property type="entry name" value="D-XYLONATE DEHYDRATASE YAGF-RELATED"/>
    <property type="match status" value="1"/>
</dbReference>
<dbReference type="AlphaFoldDB" id="A0A8A7K6F6"/>
<reference evidence="18" key="1">
    <citation type="submission" date="2019-12" db="EMBL/GenBank/DDBJ databases">
        <authorList>
            <person name="zhang j."/>
            <person name="sun C.M."/>
        </authorList>
    </citation>
    <scope>NUCLEOTIDE SEQUENCE</scope>
    <source>
        <strain evidence="18">NS-1</strain>
    </source>
</reference>
<evidence type="ECO:0000313" key="18">
    <source>
        <dbReference type="EMBL" id="QTL97363.1"/>
    </source>
</evidence>
<dbReference type="InterPro" id="IPR004404">
    <property type="entry name" value="DihydroxyA_deHydtase"/>
</dbReference>
<feature type="binding site" evidence="15">
    <location>
        <position position="456"/>
    </location>
    <ligand>
        <name>Mg(2+)</name>
        <dbReference type="ChEBI" id="CHEBI:18420"/>
    </ligand>
</feature>
<dbReference type="EMBL" id="CP046640">
    <property type="protein sequence ID" value="QTL97363.1"/>
    <property type="molecule type" value="Genomic_DNA"/>
</dbReference>
<evidence type="ECO:0000256" key="15">
    <source>
        <dbReference type="HAMAP-Rule" id="MF_00012"/>
    </source>
</evidence>
<comment type="cofactor">
    <cofactor evidence="15">
        <name>[2Fe-2S] cluster</name>
        <dbReference type="ChEBI" id="CHEBI:190135"/>
    </cofactor>
    <text evidence="15">Binds 1 [2Fe-2S] cluster per subunit. This cluster acts as a Lewis acid cofactor.</text>
</comment>
<dbReference type="InterPro" id="IPR042096">
    <property type="entry name" value="Dihydro-acid_dehy_C"/>
</dbReference>
<dbReference type="SUPFAM" id="SSF143975">
    <property type="entry name" value="IlvD/EDD N-terminal domain-like"/>
    <property type="match status" value="1"/>
</dbReference>
<evidence type="ECO:0000256" key="3">
    <source>
        <dbReference type="ARBA" id="ARBA00022605"/>
    </source>
</evidence>
<proteinExistence type="inferred from homology"/>
<dbReference type="EC" id="4.2.1.9" evidence="14 15"/>
<evidence type="ECO:0000313" key="19">
    <source>
        <dbReference type="Proteomes" id="UP000665020"/>
    </source>
</evidence>
<evidence type="ECO:0000259" key="16">
    <source>
        <dbReference type="Pfam" id="PF00920"/>
    </source>
</evidence>
<feature type="modified residue" description="N6-carboxylysine" evidence="15">
    <location>
        <position position="135"/>
    </location>
</feature>
<dbReference type="GO" id="GO:0005829">
    <property type="term" value="C:cytosol"/>
    <property type="evidence" value="ECO:0007669"/>
    <property type="project" value="TreeGrafter"/>
</dbReference>
<comment type="subunit">
    <text evidence="15">Homodimer.</text>
</comment>
<evidence type="ECO:0000256" key="11">
    <source>
        <dbReference type="ARBA" id="ARBA00029304"/>
    </source>
</evidence>
<dbReference type="SUPFAM" id="SSF52016">
    <property type="entry name" value="LeuD/IlvD-like"/>
    <property type="match status" value="1"/>
</dbReference>
<comment type="pathway">
    <text evidence="13 15">Amino-acid biosynthesis; L-isoleucine biosynthesis; L-isoleucine from 2-oxobutanoate: step 3/4.</text>
</comment>
<feature type="domain" description="Dihydroxy-acid/6-phosphogluconate dehydratase C-terminal" evidence="17">
    <location>
        <begin position="372"/>
        <end position="563"/>
    </location>
</feature>
<dbReference type="InterPro" id="IPR056740">
    <property type="entry name" value="ILV_EDD_C"/>
</dbReference>
<feature type="binding site" description="via carbamate group" evidence="15">
    <location>
        <position position="135"/>
    </location>
    <ligand>
        <name>Mg(2+)</name>
        <dbReference type="ChEBI" id="CHEBI:18420"/>
    </ligand>
</feature>
<evidence type="ECO:0000256" key="9">
    <source>
        <dbReference type="ARBA" id="ARBA00023239"/>
    </source>
</evidence>
<dbReference type="InterPro" id="IPR037237">
    <property type="entry name" value="IlvD/EDD_N"/>
</dbReference>
<evidence type="ECO:0000256" key="14">
    <source>
        <dbReference type="ARBA" id="ARBA00029490"/>
    </source>
</evidence>
<dbReference type="GO" id="GO:0009097">
    <property type="term" value="P:isoleucine biosynthetic process"/>
    <property type="evidence" value="ECO:0007669"/>
    <property type="project" value="UniProtKB-UniRule"/>
</dbReference>
<dbReference type="GO" id="GO:0000287">
    <property type="term" value="F:magnesium ion binding"/>
    <property type="evidence" value="ECO:0007669"/>
    <property type="project" value="UniProtKB-UniRule"/>
</dbReference>
<keyword evidence="9 15" id="KW-0456">Lyase</keyword>
<dbReference type="PANTHER" id="PTHR43661">
    <property type="entry name" value="D-XYLONATE DEHYDRATASE"/>
    <property type="match status" value="1"/>
</dbReference>
<keyword evidence="3 15" id="KW-0028">Amino-acid biosynthesis</keyword>